<reference evidence="1 2" key="1">
    <citation type="submission" date="2019-10" db="EMBL/GenBank/DDBJ databases">
        <title>Description of Paenibacillus choica sp. nov.</title>
        <authorList>
            <person name="Carlier A."/>
            <person name="Qi S."/>
        </authorList>
    </citation>
    <scope>NUCLEOTIDE SEQUENCE [LARGE SCALE GENOMIC DNA]</scope>
    <source>
        <strain evidence="1 2">LMG 31460</strain>
    </source>
</reference>
<sequence length="607" mass="66804">MKVSHSKWIAALIVSVVLLLTLPNLEKVSAAVLPGSSGVSVASIEVTVKNPESQPISSAKVVVTSQDLPFPLRIQLDGGGHGKLENLPVANYSIYISAPGYFNDTYIGGQVSGNFQHDVTLGHNNGQVGITNYFFYDPLEYSSLDQIKGTVYWSTYGTIPSNSQININFFDSNNTVVGNVYSGINPQANIYTLPVAIPIPVGATRIGLELKSESSVLAQVTSPIWKSSLYSPGQLLFKDTNPAGGVIDGVLNWTGSMNESQVTGYRVYYRTKNALNVYHHLGVVGKRADKAYQFTLPTLPTDIVEIGVVVNNSNGEEPGSWPIVFMYDNRLSDPLISVTTTSNLPVPSNFEGQLNYPQAGKIAGWLRWEVSSDRNVLLQLAGQTIYFTDANGTKLQLIGSALEPPIIDNHMNYNGLNINEPIIIPNGATQIAIYSVLESGKENDIPAYYPLPPTIQFTDWDEHYRSIRGHITWNQDNNESNIKAYYVYFTGYNVSPVEIGHVTKGAPWRLSIPTSIMIPQGTNSISIYTMDYNNHLSPYGSPVYIYDNSSSYQVQYALKQKYFMGITAIDIKQILLTLNNPSNPFSQISKEDTQLLLSLIKPIMSIN</sequence>
<proteinExistence type="predicted"/>
<evidence type="ECO:0000313" key="1">
    <source>
        <dbReference type="EMBL" id="NOU86491.1"/>
    </source>
</evidence>
<dbReference type="Pfam" id="PF13620">
    <property type="entry name" value="CarboxypepD_reg"/>
    <property type="match status" value="1"/>
</dbReference>
<dbReference type="Proteomes" id="UP000658690">
    <property type="component" value="Unassembled WGS sequence"/>
</dbReference>
<dbReference type="EMBL" id="WHOC01000066">
    <property type="protein sequence ID" value="NOU86491.1"/>
    <property type="molecule type" value="Genomic_DNA"/>
</dbReference>
<keyword evidence="2" id="KW-1185">Reference proteome</keyword>
<gene>
    <name evidence="1" type="ORF">GC102_12010</name>
</gene>
<evidence type="ECO:0000313" key="2">
    <source>
        <dbReference type="Proteomes" id="UP000658690"/>
    </source>
</evidence>
<protein>
    <recommendedName>
        <fullName evidence="3">Carboxypeptidase regulatory-like domain-containing protein</fullName>
    </recommendedName>
</protein>
<name>A0ABX1Z3A7_9BACL</name>
<organism evidence="1 2">
    <name type="scientific">Paenibacillus germinis</name>
    <dbReference type="NCBI Taxonomy" id="2654979"/>
    <lineage>
        <taxon>Bacteria</taxon>
        <taxon>Bacillati</taxon>
        <taxon>Bacillota</taxon>
        <taxon>Bacilli</taxon>
        <taxon>Bacillales</taxon>
        <taxon>Paenibacillaceae</taxon>
        <taxon>Paenibacillus</taxon>
    </lineage>
</organism>
<accession>A0ABX1Z3A7</accession>
<comment type="caution">
    <text evidence="1">The sequence shown here is derived from an EMBL/GenBank/DDBJ whole genome shotgun (WGS) entry which is preliminary data.</text>
</comment>
<evidence type="ECO:0008006" key="3">
    <source>
        <dbReference type="Google" id="ProtNLM"/>
    </source>
</evidence>
<dbReference type="RefSeq" id="WP_171689769.1">
    <property type="nucleotide sequence ID" value="NZ_WHOC01000066.1"/>
</dbReference>